<feature type="transmembrane region" description="Helical" evidence="6">
    <location>
        <begin position="85"/>
        <end position="103"/>
    </location>
</feature>
<feature type="transmembrane region" description="Helical" evidence="6">
    <location>
        <begin position="189"/>
        <end position="213"/>
    </location>
</feature>
<evidence type="ECO:0000256" key="4">
    <source>
        <dbReference type="ARBA" id="ARBA00022989"/>
    </source>
</evidence>
<evidence type="ECO:0000256" key="2">
    <source>
        <dbReference type="ARBA" id="ARBA00022475"/>
    </source>
</evidence>
<dbReference type="Pfam" id="PF09678">
    <property type="entry name" value="Caa3_CtaG"/>
    <property type="match status" value="1"/>
</dbReference>
<feature type="transmembrane region" description="Helical" evidence="6">
    <location>
        <begin position="123"/>
        <end position="139"/>
    </location>
</feature>
<proteinExistence type="predicted"/>
<keyword evidence="4 6" id="KW-1133">Transmembrane helix</keyword>
<reference evidence="7 8" key="1">
    <citation type="submission" date="2017-05" db="EMBL/GenBank/DDBJ databases">
        <authorList>
            <person name="Varghese N."/>
            <person name="Submissions S."/>
        </authorList>
    </citation>
    <scope>NUCLEOTIDE SEQUENCE [LARGE SCALE GENOMIC DNA]</scope>
    <source>
        <strain evidence="7 8">DSM 45474</strain>
    </source>
</reference>
<dbReference type="GO" id="GO:0005886">
    <property type="term" value="C:plasma membrane"/>
    <property type="evidence" value="ECO:0007669"/>
    <property type="project" value="UniProtKB-SubCell"/>
</dbReference>
<evidence type="ECO:0000313" key="8">
    <source>
        <dbReference type="Proteomes" id="UP000315636"/>
    </source>
</evidence>
<dbReference type="AlphaFoldDB" id="A0A521DW18"/>
<feature type="transmembrane region" description="Helical" evidence="6">
    <location>
        <begin position="52"/>
        <end position="73"/>
    </location>
</feature>
<gene>
    <name evidence="7" type="ORF">SAMN06264849_10725</name>
</gene>
<dbReference type="InterPro" id="IPR019108">
    <property type="entry name" value="Caa3_assmbl_CtaG-rel"/>
</dbReference>
<feature type="transmembrane region" description="Helical" evidence="6">
    <location>
        <begin position="151"/>
        <end position="169"/>
    </location>
</feature>
<keyword evidence="2" id="KW-1003">Cell membrane</keyword>
<feature type="transmembrane region" description="Helical" evidence="6">
    <location>
        <begin position="12"/>
        <end position="32"/>
    </location>
</feature>
<evidence type="ECO:0000256" key="3">
    <source>
        <dbReference type="ARBA" id="ARBA00022692"/>
    </source>
</evidence>
<evidence type="ECO:0000256" key="5">
    <source>
        <dbReference type="ARBA" id="ARBA00023136"/>
    </source>
</evidence>
<protein>
    <submittedName>
        <fullName evidence="7">Putative membrane protein</fullName>
    </submittedName>
</protein>
<dbReference type="Proteomes" id="UP000315636">
    <property type="component" value="Unassembled WGS sequence"/>
</dbReference>
<evidence type="ECO:0000313" key="7">
    <source>
        <dbReference type="EMBL" id="SMO75792.1"/>
    </source>
</evidence>
<comment type="subcellular location">
    <subcellularLocation>
        <location evidence="1">Cell membrane</location>
        <topology evidence="1">Multi-pass membrane protein</topology>
    </subcellularLocation>
</comment>
<dbReference type="EMBL" id="FXTI01000007">
    <property type="protein sequence ID" value="SMO75792.1"/>
    <property type="molecule type" value="Genomic_DNA"/>
</dbReference>
<organism evidence="7 8">
    <name type="scientific">Melghirimyces algeriensis</name>
    <dbReference type="NCBI Taxonomy" id="910412"/>
    <lineage>
        <taxon>Bacteria</taxon>
        <taxon>Bacillati</taxon>
        <taxon>Bacillota</taxon>
        <taxon>Bacilli</taxon>
        <taxon>Bacillales</taxon>
        <taxon>Thermoactinomycetaceae</taxon>
        <taxon>Melghirimyces</taxon>
    </lineage>
</organism>
<name>A0A521DW18_9BACL</name>
<keyword evidence="3 6" id="KW-0812">Transmembrane</keyword>
<evidence type="ECO:0000256" key="1">
    <source>
        <dbReference type="ARBA" id="ARBA00004651"/>
    </source>
</evidence>
<evidence type="ECO:0000256" key="6">
    <source>
        <dbReference type="SAM" id="Phobius"/>
    </source>
</evidence>
<keyword evidence="8" id="KW-1185">Reference proteome</keyword>
<keyword evidence="5 6" id="KW-0472">Membrane</keyword>
<dbReference type="RefSeq" id="WP_185956233.1">
    <property type="nucleotide sequence ID" value="NZ_FXTI01000007.1"/>
</dbReference>
<sequence length="271" mass="31022">MEKLIQAFFTSGLWNMKLNVLLLALGVCYLVVTRNREGVDSEESFVKPGTKAVFMAGLTIFYLALGSPLYEIGHELFSIHMLQQSLLYLIMPPLIIRGIPEWIWRKILVIQWIEKGTNWRRRPIITLVLFNGLFSLYHIPRIFDFLMGNELYHLFSHGVLTLAAFFMWWPVMTPLKEESVLTPLLKLAYIAAAGMLLTPACALIIFADHLLFLSFHETSTLFPVLSPIDDQQFGGVIMKILQEITYGIALGYVFFQWVRGEGQTSLEKEES</sequence>
<accession>A0A521DW18</accession>